<dbReference type="Gene3D" id="3.30.2060.10">
    <property type="entry name" value="Penicillin-binding protein 1b domain"/>
    <property type="match status" value="1"/>
</dbReference>
<feature type="domain" description="Helicase ATP-binding" evidence="14">
    <location>
        <begin position="616"/>
        <end position="777"/>
    </location>
</feature>
<dbReference type="NCBIfam" id="TIGR00580">
    <property type="entry name" value="mfd"/>
    <property type="match status" value="1"/>
</dbReference>
<evidence type="ECO:0000256" key="5">
    <source>
        <dbReference type="ARBA" id="ARBA00022801"/>
    </source>
</evidence>
<comment type="function">
    <text evidence="13">Couples transcription and DNA repair by recognizing RNA polymerase (RNAP) stalled at DNA lesions. Mediates ATP-dependent release of RNAP and its truncated transcript from the DNA, and recruitment of nucleotide excision repair machinery to the damaged site.</text>
</comment>
<comment type="similarity">
    <text evidence="10 13">In the N-terminal section; belongs to the UvrB family.</text>
</comment>
<evidence type="ECO:0000256" key="1">
    <source>
        <dbReference type="ARBA" id="ARBA00004496"/>
    </source>
</evidence>
<dbReference type="PANTHER" id="PTHR47964">
    <property type="entry name" value="ATP-DEPENDENT DNA HELICASE HOMOLOG RECG, CHLOROPLASTIC"/>
    <property type="match status" value="1"/>
</dbReference>
<dbReference type="PANTHER" id="PTHR47964:SF1">
    <property type="entry name" value="ATP-DEPENDENT DNA HELICASE HOMOLOG RECG, CHLOROPLASTIC"/>
    <property type="match status" value="1"/>
</dbReference>
<dbReference type="EMBL" id="CP013015">
    <property type="protein sequence ID" value="AMM40450.1"/>
    <property type="molecule type" value="Genomic_DNA"/>
</dbReference>
<dbReference type="GO" id="GO:0003684">
    <property type="term" value="F:damaged DNA binding"/>
    <property type="evidence" value="ECO:0007669"/>
    <property type="project" value="InterPro"/>
</dbReference>
<dbReference type="InterPro" id="IPR027417">
    <property type="entry name" value="P-loop_NTPase"/>
</dbReference>
<name>A0A7U4THP5_DESA2</name>
<dbReference type="InterPro" id="IPR011545">
    <property type="entry name" value="DEAD/DEAH_box_helicase_dom"/>
</dbReference>
<dbReference type="Gene3D" id="3.90.1150.50">
    <property type="entry name" value="Transcription-repair-coupling factor, D7 domain"/>
    <property type="match status" value="1"/>
</dbReference>
<keyword evidence="2 13" id="KW-0963">Cytoplasm</keyword>
<dbReference type="PROSITE" id="PS51194">
    <property type="entry name" value="HELICASE_CTER"/>
    <property type="match status" value="1"/>
</dbReference>
<dbReference type="InterPro" id="IPR004576">
    <property type="entry name" value="Mfd"/>
</dbReference>
<dbReference type="GO" id="GO:0003678">
    <property type="term" value="F:DNA helicase activity"/>
    <property type="evidence" value="ECO:0007669"/>
    <property type="project" value="TreeGrafter"/>
</dbReference>
<comment type="similarity">
    <text evidence="11 13">In the C-terminal section; belongs to the helicase family. RecG subfamily.</text>
</comment>
<dbReference type="Gene3D" id="2.40.10.170">
    <property type="match status" value="1"/>
</dbReference>
<dbReference type="Pfam" id="PF02559">
    <property type="entry name" value="CarD_TRCF_RID"/>
    <property type="match status" value="1"/>
</dbReference>
<dbReference type="InterPro" id="IPR014001">
    <property type="entry name" value="Helicase_ATP-bd"/>
</dbReference>
<comment type="subcellular location">
    <subcellularLocation>
        <location evidence="1 13">Cytoplasm</location>
    </subcellularLocation>
</comment>
<evidence type="ECO:0000256" key="6">
    <source>
        <dbReference type="ARBA" id="ARBA00022806"/>
    </source>
</evidence>
<dbReference type="CDD" id="cd17991">
    <property type="entry name" value="DEXHc_TRCF"/>
    <property type="match status" value="1"/>
</dbReference>
<keyword evidence="9 13" id="KW-0234">DNA repair</keyword>
<dbReference type="Gene3D" id="3.40.50.11180">
    <property type="match status" value="1"/>
</dbReference>
<keyword evidence="5 13" id="KW-0378">Hydrolase</keyword>
<dbReference type="KEGG" id="daw:HS1_000644"/>
<dbReference type="Pfam" id="PF00271">
    <property type="entry name" value="Helicase_C"/>
    <property type="match status" value="1"/>
</dbReference>
<keyword evidence="17" id="KW-1185">Reference proteome</keyword>
<keyword evidence="6" id="KW-0347">Helicase</keyword>
<dbReference type="Pfam" id="PF17757">
    <property type="entry name" value="UvrB_inter"/>
    <property type="match status" value="1"/>
</dbReference>
<dbReference type="InterPro" id="IPR003711">
    <property type="entry name" value="CarD-like/TRCF_RID"/>
</dbReference>
<dbReference type="PROSITE" id="PS51192">
    <property type="entry name" value="HELICASE_ATP_BIND_1"/>
    <property type="match status" value="1"/>
</dbReference>
<dbReference type="SMART" id="SM01058">
    <property type="entry name" value="CarD_TRCF"/>
    <property type="match status" value="1"/>
</dbReference>
<evidence type="ECO:0000256" key="2">
    <source>
        <dbReference type="ARBA" id="ARBA00022490"/>
    </source>
</evidence>
<evidence type="ECO:0000256" key="8">
    <source>
        <dbReference type="ARBA" id="ARBA00023125"/>
    </source>
</evidence>
<dbReference type="GO" id="GO:0005524">
    <property type="term" value="F:ATP binding"/>
    <property type="evidence" value="ECO:0007669"/>
    <property type="project" value="UniProtKB-UniRule"/>
</dbReference>
<keyword evidence="7 13" id="KW-0067">ATP-binding</keyword>
<dbReference type="Pfam" id="PF00270">
    <property type="entry name" value="DEAD"/>
    <property type="match status" value="1"/>
</dbReference>
<gene>
    <name evidence="13" type="primary">mfd</name>
    <name evidence="16" type="ORF">HS1_000644</name>
</gene>
<evidence type="ECO:0000256" key="13">
    <source>
        <dbReference type="HAMAP-Rule" id="MF_00969"/>
    </source>
</evidence>
<keyword evidence="3 13" id="KW-0547">Nucleotide-binding</keyword>
<feature type="domain" description="Helicase C-terminal" evidence="15">
    <location>
        <begin position="798"/>
        <end position="954"/>
    </location>
</feature>
<evidence type="ECO:0000256" key="11">
    <source>
        <dbReference type="ARBA" id="ARBA00061399"/>
    </source>
</evidence>
<dbReference type="Pfam" id="PF03461">
    <property type="entry name" value="TRCF"/>
    <property type="match status" value="1"/>
</dbReference>
<evidence type="ECO:0000259" key="15">
    <source>
        <dbReference type="PROSITE" id="PS51194"/>
    </source>
</evidence>
<protein>
    <recommendedName>
        <fullName evidence="12 13">Transcription-repair-coupling factor</fullName>
        <shortName evidence="13">TRCF</shortName>
        <ecNumber evidence="13">3.6.4.-</ecNumber>
    </recommendedName>
</protein>
<dbReference type="SMART" id="SM00487">
    <property type="entry name" value="DEXDc"/>
    <property type="match status" value="1"/>
</dbReference>
<proteinExistence type="inferred from homology"/>
<dbReference type="SMART" id="SM00982">
    <property type="entry name" value="TRCF"/>
    <property type="match status" value="1"/>
</dbReference>
<dbReference type="InterPro" id="IPR001650">
    <property type="entry name" value="Helicase_C-like"/>
</dbReference>
<dbReference type="GO" id="GO:0006355">
    <property type="term" value="P:regulation of DNA-templated transcription"/>
    <property type="evidence" value="ECO:0007669"/>
    <property type="project" value="UniProtKB-UniRule"/>
</dbReference>
<evidence type="ECO:0000256" key="4">
    <source>
        <dbReference type="ARBA" id="ARBA00022763"/>
    </source>
</evidence>
<dbReference type="HAMAP" id="MF_00969">
    <property type="entry name" value="TRCF"/>
    <property type="match status" value="1"/>
</dbReference>
<accession>A0A7U4THP5</accession>
<evidence type="ECO:0000256" key="9">
    <source>
        <dbReference type="ARBA" id="ARBA00023204"/>
    </source>
</evidence>
<dbReference type="InterPro" id="IPR036101">
    <property type="entry name" value="CarD-like/TRCF_RID_sf"/>
</dbReference>
<dbReference type="AlphaFoldDB" id="A0A7U4THP5"/>
<sequence length="1138" mass="130744">MDVLSLIKCNSKVSLCGLEGSALAYMLARIGQELNQPLFIVIPSLDDAQKIAEALKFFLSPLEPLPLNEKVFLLPEEPSLPYTGVSPRPEVLGKQFKALFGLLNINSPVVVTTPKMLISYFIPVSNFNQKIQIYQKGEEIPREEFIQFLQFLGYERLNLVEGVGEFSVRGEIIDIFCPLYKWPLRLEFFGDTLESVRLFNPITQRSERHLNNFILIPANPIPHQEAAFKQAKKRIEALNLTKEIAQKICSFLEIPIHQPGIEDYFPLFYEKTETLFDYLPEKTIFCLVQPGQLEKTAHFFEKKVRSHLKELIEEKRIHLPFKYTIFPWRKIKNRLNNHKQILCYALPFLKTDVPIAQFKAKIPFAHLSFSQKQSHFKPQIEKWQKMGYSISLVASHPWAQQRLAALFETWHYIVQTKTPPFQHEPGISIYRGILSEGFILPEARLVILGERDWQIRTEPLVELPKKKELLPVSSFEDLKPGNLLVHVQHGIGCYQGLKTVTSGGITGEFLVIEYQDKDKLYLPIDRLHLVQKYKGIGDKLPSLDKLGGKTWGKTKQRVKKAIQKIAKELVSLYAKRLAQPGYAFSPPDSMFNQFTDSFPYMETPDQQRSIEEILADMSCPRPMDRLICGDVGFGKTEVAMRAAFKAILDAKQVAVLVPTTILAEQHYLTFKQRFAQFPVNIACLSRFRSLKEQKQILEKLKKGEIDIIIGTHRILQKDVVFKDLGLVIVDEEHRFGVKQKEYLKKLKTSVDVITLSATPIPRTLYLSLLGIRDLSLIETPPSGRRPVKTYLARFNPILLKDVISREMLRGGQVFFVHPRVRGLSGMARLLKRLLPQMQLGIAHGQMPEKQLEETMLAFLRHEIDLLLCTSIIESGLDIPNANTIIINRADMFGLAQLYHLRGRVGRAKEQAYAYLLVPGEKLITQEAQKRLRALLEHTELSSGYKLALYDLKLRGAGNILGINQSGHIAAVGYEMYLEILQRAIQELKGEPVYEEIEPEIKIPIMAYIPQTYISDQTQRVTFYKRLSQVRDLNELQDLQTEMKDRYGQLPQVVENLFQLIQIKLWCRRLAIKRLDTKDGLLRVYFHSKTPISSEKIVNFLKTHPSYSFTAQNALLIPLKKEHTFKKLEKTIQSLEEMI</sequence>
<dbReference type="InterPro" id="IPR037235">
    <property type="entry name" value="TRCF-like_C_D7"/>
</dbReference>
<evidence type="ECO:0000256" key="10">
    <source>
        <dbReference type="ARBA" id="ARBA00061104"/>
    </source>
</evidence>
<dbReference type="SUPFAM" id="SSF52540">
    <property type="entry name" value="P-loop containing nucleoside triphosphate hydrolases"/>
    <property type="match status" value="3"/>
</dbReference>
<dbReference type="SMART" id="SM00490">
    <property type="entry name" value="HELICc"/>
    <property type="match status" value="1"/>
</dbReference>
<reference evidence="16 17" key="1">
    <citation type="submission" date="2015-10" db="EMBL/GenBank/DDBJ databases">
        <title>Candidatus Desulfofervidus auxilii, a hydrogenotrophic sulfate-reducing bacterium involved in the thermophilic anaerobic oxidation of methane.</title>
        <authorList>
            <person name="Krukenberg V."/>
            <person name="Richter M."/>
            <person name="Wegener G."/>
        </authorList>
    </citation>
    <scope>NUCLEOTIDE SEQUENCE [LARGE SCALE GENOMIC DNA]</scope>
    <source>
        <strain evidence="16 17">HS1</strain>
    </source>
</reference>
<dbReference type="SUPFAM" id="SSF141259">
    <property type="entry name" value="CarD-like"/>
    <property type="match status" value="1"/>
</dbReference>
<evidence type="ECO:0000313" key="17">
    <source>
        <dbReference type="Proteomes" id="UP000070560"/>
    </source>
</evidence>
<dbReference type="GO" id="GO:0000716">
    <property type="term" value="P:transcription-coupled nucleotide-excision repair, DNA damage recognition"/>
    <property type="evidence" value="ECO:0007669"/>
    <property type="project" value="UniProtKB-UniRule"/>
</dbReference>
<dbReference type="InterPro" id="IPR041471">
    <property type="entry name" value="UvrB_inter"/>
</dbReference>
<dbReference type="RefSeq" id="WP_066060846.1">
    <property type="nucleotide sequence ID" value="NZ_CP013015.1"/>
</dbReference>
<dbReference type="EC" id="3.6.4.-" evidence="13"/>
<dbReference type="Gene3D" id="3.40.50.300">
    <property type="entry name" value="P-loop containing nucleotide triphosphate hydrolases"/>
    <property type="match status" value="2"/>
</dbReference>
<keyword evidence="8 13" id="KW-0238">DNA-binding</keyword>
<evidence type="ECO:0000313" key="16">
    <source>
        <dbReference type="EMBL" id="AMM40450.1"/>
    </source>
</evidence>
<dbReference type="InterPro" id="IPR005118">
    <property type="entry name" value="TRCF_C"/>
</dbReference>
<evidence type="ECO:0000256" key="12">
    <source>
        <dbReference type="ARBA" id="ARBA00070128"/>
    </source>
</evidence>
<keyword evidence="4 13" id="KW-0227">DNA damage</keyword>
<dbReference type="InterPro" id="IPR047112">
    <property type="entry name" value="RecG/Mfd"/>
</dbReference>
<dbReference type="FunFam" id="3.40.50.300:FF:000546">
    <property type="entry name" value="Transcription-repair-coupling factor"/>
    <property type="match status" value="1"/>
</dbReference>
<dbReference type="GO" id="GO:0005737">
    <property type="term" value="C:cytoplasm"/>
    <property type="evidence" value="ECO:0007669"/>
    <property type="project" value="UniProtKB-SubCell"/>
</dbReference>
<dbReference type="SUPFAM" id="SSF143517">
    <property type="entry name" value="TRCF domain-like"/>
    <property type="match status" value="1"/>
</dbReference>
<evidence type="ECO:0000256" key="3">
    <source>
        <dbReference type="ARBA" id="ARBA00022741"/>
    </source>
</evidence>
<dbReference type="GO" id="GO:0016787">
    <property type="term" value="F:hydrolase activity"/>
    <property type="evidence" value="ECO:0007669"/>
    <property type="project" value="UniProtKB-KW"/>
</dbReference>
<evidence type="ECO:0000256" key="7">
    <source>
        <dbReference type="ARBA" id="ARBA00022840"/>
    </source>
</evidence>
<dbReference type="Proteomes" id="UP000070560">
    <property type="component" value="Chromosome"/>
</dbReference>
<organism evidence="16 17">
    <name type="scientific">Desulfofervidus auxilii</name>
    <dbReference type="NCBI Taxonomy" id="1621989"/>
    <lineage>
        <taxon>Bacteria</taxon>
        <taxon>Pseudomonadati</taxon>
        <taxon>Thermodesulfobacteriota</taxon>
        <taxon>Candidatus Desulfofervidia</taxon>
        <taxon>Candidatus Desulfofervidales</taxon>
        <taxon>Candidatus Desulfofervidaceae</taxon>
        <taxon>Candidatus Desulfofervidus</taxon>
    </lineage>
</organism>
<evidence type="ECO:0000259" key="14">
    <source>
        <dbReference type="PROSITE" id="PS51192"/>
    </source>
</evidence>